<evidence type="ECO:0000313" key="2">
    <source>
        <dbReference type="EMBL" id="GAA0488390.1"/>
    </source>
</evidence>
<gene>
    <name evidence="2" type="ORF">GCM10008936_15780</name>
</gene>
<evidence type="ECO:0000256" key="1">
    <source>
        <dbReference type="SAM" id="MobiDB-lite"/>
    </source>
</evidence>
<name>A0ABP3KZA3_9LACT</name>
<keyword evidence="3" id="KW-1185">Reference proteome</keyword>
<reference evidence="3" key="1">
    <citation type="journal article" date="2019" name="Int. J. Syst. Evol. Microbiol.">
        <title>The Global Catalogue of Microorganisms (GCM) 10K type strain sequencing project: providing services to taxonomists for standard genome sequencing and annotation.</title>
        <authorList>
            <consortium name="The Broad Institute Genomics Platform"/>
            <consortium name="The Broad Institute Genome Sequencing Center for Infectious Disease"/>
            <person name="Wu L."/>
            <person name="Ma J."/>
        </authorList>
    </citation>
    <scope>NUCLEOTIDE SEQUENCE [LARGE SCALE GENOMIC DNA]</scope>
    <source>
        <strain evidence="3">JCM 14232</strain>
    </source>
</reference>
<evidence type="ECO:0000313" key="3">
    <source>
        <dbReference type="Proteomes" id="UP001410648"/>
    </source>
</evidence>
<proteinExistence type="predicted"/>
<dbReference type="EMBL" id="BAAADA010000139">
    <property type="protein sequence ID" value="GAA0488390.1"/>
    <property type="molecule type" value="Genomic_DNA"/>
</dbReference>
<dbReference type="Proteomes" id="UP001410648">
    <property type="component" value="Unassembled WGS sequence"/>
</dbReference>
<organism evidence="2 3">
    <name type="scientific">Alkalibacterium indicireducens</name>
    <dbReference type="NCBI Taxonomy" id="398758"/>
    <lineage>
        <taxon>Bacteria</taxon>
        <taxon>Bacillati</taxon>
        <taxon>Bacillota</taxon>
        <taxon>Bacilli</taxon>
        <taxon>Lactobacillales</taxon>
        <taxon>Carnobacteriaceae</taxon>
        <taxon>Alkalibacterium</taxon>
    </lineage>
</organism>
<feature type="region of interest" description="Disordered" evidence="1">
    <location>
        <begin position="33"/>
        <end position="60"/>
    </location>
</feature>
<accession>A0ABP3KZA3</accession>
<comment type="caution">
    <text evidence="2">The sequence shown here is derived from an EMBL/GenBank/DDBJ whole genome shotgun (WGS) entry which is preliminary data.</text>
</comment>
<protein>
    <submittedName>
        <fullName evidence="2">Uncharacterized protein</fullName>
    </submittedName>
</protein>
<sequence>MLFSAVSGSPSERDIQLSFKVIMAYVSSYRKKKGTELNDLPNQPEVSDDDETYSYPVPAE</sequence>